<sequence length="433" mass="46738">MVVYCATTPQKFFDQLPAQTDILVIGGGIIGISTAYYLAKMGVKVTVCEKGCVAGEQSSRNWGAVRQQGRDPAELPIMIEANLLWRNLAVETGEDLGFRQHGLSHLAETEEALSGFEDFLKLAKQFELDTRLQSAAEVLLHIDGRPGRWLGGMITPSDACAEPWQAVPGIARAAQRLGAVIVENCAVRDIEITNSAVTGVLTEKGRVECNRVLLAGGAWSSVFAEKIGLDIPQSYVMMPVASTEETTNISSGCASDQTVFFRRREDGGYSLCAKELYSELSQNGSLADAGNKEQAFINLLAELGLEPVSSQNGTEETIFEKYRILNPAPPAKSGRIILEHFGERFPQLADTKISELWAGMIDVLPDDLPIMDQAGSCDGLFIATGFSGHGFGIGPASGRIMSDMMLGKPERHDLSSFRFSRFNGATPSTPAPV</sequence>
<dbReference type="Pfam" id="PF01266">
    <property type="entry name" value="DAO"/>
    <property type="match status" value="1"/>
</dbReference>
<dbReference type="Gene3D" id="3.50.50.60">
    <property type="entry name" value="FAD/NAD(P)-binding domain"/>
    <property type="match status" value="1"/>
</dbReference>
<dbReference type="PANTHER" id="PTHR13847">
    <property type="entry name" value="SARCOSINE DEHYDROGENASE-RELATED"/>
    <property type="match status" value="1"/>
</dbReference>
<dbReference type="RefSeq" id="WP_189438581.1">
    <property type="nucleotide sequence ID" value="NZ_BMXE01000009.1"/>
</dbReference>
<accession>A0ABQ3EP89</accession>
<dbReference type="PANTHER" id="PTHR13847:SF280">
    <property type="entry name" value="D-AMINO ACID DEHYDROGENASE"/>
    <property type="match status" value="1"/>
</dbReference>
<name>A0ABQ3EP89_9HYPH</name>
<evidence type="ECO:0000259" key="3">
    <source>
        <dbReference type="Pfam" id="PF01266"/>
    </source>
</evidence>
<evidence type="ECO:0000313" key="5">
    <source>
        <dbReference type="Proteomes" id="UP000637980"/>
    </source>
</evidence>
<feature type="domain" description="FAD dependent oxidoreductase" evidence="3">
    <location>
        <begin position="21"/>
        <end position="404"/>
    </location>
</feature>
<evidence type="ECO:0000256" key="2">
    <source>
        <dbReference type="ARBA" id="ARBA00023002"/>
    </source>
</evidence>
<dbReference type="Proteomes" id="UP000637980">
    <property type="component" value="Unassembled WGS sequence"/>
</dbReference>
<protein>
    <submittedName>
        <fullName evidence="4">D-amino-acid oxidase</fullName>
    </submittedName>
</protein>
<gene>
    <name evidence="4" type="ORF">GCM10007094_40020</name>
</gene>
<evidence type="ECO:0000313" key="4">
    <source>
        <dbReference type="EMBL" id="GHB46694.1"/>
    </source>
</evidence>
<dbReference type="InterPro" id="IPR036188">
    <property type="entry name" value="FAD/NAD-bd_sf"/>
</dbReference>
<dbReference type="InterPro" id="IPR006076">
    <property type="entry name" value="FAD-dep_OxRdtase"/>
</dbReference>
<organism evidence="4 5">
    <name type="scientific">Pseudovibrio japonicus</name>
    <dbReference type="NCBI Taxonomy" id="366534"/>
    <lineage>
        <taxon>Bacteria</taxon>
        <taxon>Pseudomonadati</taxon>
        <taxon>Pseudomonadota</taxon>
        <taxon>Alphaproteobacteria</taxon>
        <taxon>Hyphomicrobiales</taxon>
        <taxon>Stappiaceae</taxon>
        <taxon>Pseudovibrio</taxon>
    </lineage>
</organism>
<evidence type="ECO:0000256" key="1">
    <source>
        <dbReference type="ARBA" id="ARBA00009410"/>
    </source>
</evidence>
<reference evidence="5" key="1">
    <citation type="journal article" date="2019" name="Int. J. Syst. Evol. Microbiol.">
        <title>The Global Catalogue of Microorganisms (GCM) 10K type strain sequencing project: providing services to taxonomists for standard genome sequencing and annotation.</title>
        <authorList>
            <consortium name="The Broad Institute Genomics Platform"/>
            <consortium name="The Broad Institute Genome Sequencing Center for Infectious Disease"/>
            <person name="Wu L."/>
            <person name="Ma J."/>
        </authorList>
    </citation>
    <scope>NUCLEOTIDE SEQUENCE [LARGE SCALE GENOMIC DNA]</scope>
    <source>
        <strain evidence="5">KCTC 12861</strain>
    </source>
</reference>
<comment type="caution">
    <text evidence="4">The sequence shown here is derived from an EMBL/GenBank/DDBJ whole genome shotgun (WGS) entry which is preliminary data.</text>
</comment>
<dbReference type="Gene3D" id="3.30.9.10">
    <property type="entry name" value="D-Amino Acid Oxidase, subunit A, domain 2"/>
    <property type="match status" value="1"/>
</dbReference>
<dbReference type="SUPFAM" id="SSF51905">
    <property type="entry name" value="FAD/NAD(P)-binding domain"/>
    <property type="match status" value="1"/>
</dbReference>
<keyword evidence="5" id="KW-1185">Reference proteome</keyword>
<comment type="similarity">
    <text evidence="1">Belongs to the DadA oxidoreductase family.</text>
</comment>
<dbReference type="EMBL" id="BMXE01000009">
    <property type="protein sequence ID" value="GHB46694.1"/>
    <property type="molecule type" value="Genomic_DNA"/>
</dbReference>
<keyword evidence="2" id="KW-0560">Oxidoreductase</keyword>
<proteinExistence type="inferred from homology"/>